<sequence length="293" mass="32365">MLISQHAVHVQALRDLYKRCVRREGFPGLPLQESIQGCPGTHAILDRLGLIKHAEEAVENPQRVLEDLVNFIKCLDSASDCGLDSAESTTDSISDTTVSEELSPEPNTPRESPDLAVASTAGTWMTAVSDETYLCHTYREYKPMNPRDIDMALSGATDDAWAIRTDGYAEVPWNYCQSQGRYVPVGIDTTSYSRTEVLDIPPSAAASSSTWSEIAHHPSATFMPMTSRGSMSESLGYMTGQSGFPDGYFDAQAQTFATGLVQRQHLLKQQHQRQLRHSIDYGLLNSGGQYDYF</sequence>
<protein>
    <submittedName>
        <fullName evidence="2">Type-2 restriction enzyme PstI</fullName>
    </submittedName>
</protein>
<accession>A0A093VF79</accession>
<dbReference type="AlphaFoldDB" id="A0A093VF79"/>
<proteinExistence type="predicted"/>
<dbReference type="eggNOG" id="ENOG502S8N8">
    <property type="taxonomic scope" value="Eukaryota"/>
</dbReference>
<comment type="caution">
    <text evidence="2">The sequence shown here is derived from an EMBL/GenBank/DDBJ whole genome shotgun (WGS) entry which is preliminary data.</text>
</comment>
<evidence type="ECO:0000256" key="1">
    <source>
        <dbReference type="SAM" id="MobiDB-lite"/>
    </source>
</evidence>
<organism evidence="2">
    <name type="scientific">Talaromyces marneffei PM1</name>
    <dbReference type="NCBI Taxonomy" id="1077442"/>
    <lineage>
        <taxon>Eukaryota</taxon>
        <taxon>Fungi</taxon>
        <taxon>Dikarya</taxon>
        <taxon>Ascomycota</taxon>
        <taxon>Pezizomycotina</taxon>
        <taxon>Eurotiomycetes</taxon>
        <taxon>Eurotiomycetidae</taxon>
        <taxon>Eurotiales</taxon>
        <taxon>Trichocomaceae</taxon>
        <taxon>Talaromyces</taxon>
        <taxon>Talaromyces sect. Talaromyces</taxon>
    </lineage>
</organism>
<feature type="region of interest" description="Disordered" evidence="1">
    <location>
        <begin position="81"/>
        <end position="114"/>
    </location>
</feature>
<reference evidence="2" key="2">
    <citation type="journal article" date="2014" name="PLoS Genet.">
        <title>Signature gene expression reveals novel clues to the molecular mechanisms of dimorphic transition in Penicillium marneffei.</title>
        <authorList>
            <person name="Yang E."/>
            <person name="Wang G."/>
            <person name="Cai J."/>
            <person name="Woo P.C."/>
            <person name="Lau S.K."/>
            <person name="Yuen K.-Y."/>
            <person name="Chow W.-N."/>
            <person name="Lin X."/>
        </authorList>
    </citation>
    <scope>NUCLEOTIDE SEQUENCE</scope>
    <source>
        <strain evidence="2">PM1</strain>
    </source>
</reference>
<name>A0A093VF79_TALMA</name>
<evidence type="ECO:0000313" key="2">
    <source>
        <dbReference type="EMBL" id="KFX48634.1"/>
    </source>
</evidence>
<dbReference type="EMBL" id="JPOX01000011">
    <property type="protein sequence ID" value="KFX48634.1"/>
    <property type="molecule type" value="Genomic_DNA"/>
</dbReference>
<reference key="1">
    <citation type="journal article" date="2014" name="PLoS Genet.">
        <title>Signature Gene Expression Reveals Novel Clues to the Molecular Mechanisms of Dimorphic Transition in Penicillium marneffei.</title>
        <authorList>
            <person name="Yang E."/>
            <person name="Wang G."/>
            <person name="Cai J."/>
            <person name="Woo P.C."/>
            <person name="Lau S.K."/>
            <person name="Yuen K.-Y."/>
            <person name="Chow W.-N."/>
            <person name="Lin X."/>
        </authorList>
    </citation>
    <scope>NUCLEOTIDE SEQUENCE [LARGE SCALE GENOMIC DNA]</scope>
    <source>
        <strain>PM1</strain>
    </source>
</reference>
<gene>
    <name evidence="2" type="ORF">GQ26_0110360</name>
</gene>
<dbReference type="HOGENOM" id="CLU_075873_0_0_1"/>
<feature type="compositionally biased region" description="Low complexity" evidence="1">
    <location>
        <begin position="84"/>
        <end position="101"/>
    </location>
</feature>